<dbReference type="AlphaFoldDB" id="A0A927G7X0"/>
<keyword evidence="2" id="KW-1185">Reference proteome</keyword>
<organism evidence="1 2">
    <name type="scientific">Cellulosimicrobium arenosum</name>
    <dbReference type="NCBI Taxonomy" id="2708133"/>
    <lineage>
        <taxon>Bacteria</taxon>
        <taxon>Bacillati</taxon>
        <taxon>Actinomycetota</taxon>
        <taxon>Actinomycetes</taxon>
        <taxon>Micrococcales</taxon>
        <taxon>Promicromonosporaceae</taxon>
        <taxon>Cellulosimicrobium</taxon>
    </lineage>
</organism>
<reference evidence="1" key="2">
    <citation type="submission" date="2020-09" db="EMBL/GenBank/DDBJ databases">
        <authorList>
            <person name="Yu Y."/>
        </authorList>
    </citation>
    <scope>NUCLEOTIDE SEQUENCE</scope>
    <source>
        <strain evidence="1">KCTC 49039</strain>
    </source>
</reference>
<comment type="caution">
    <text evidence="1">The sequence shown here is derived from an EMBL/GenBank/DDBJ whole genome shotgun (WGS) entry which is preliminary data.</text>
</comment>
<dbReference type="EMBL" id="JACYHB010000003">
    <property type="protein sequence ID" value="MBD8078350.1"/>
    <property type="molecule type" value="Genomic_DNA"/>
</dbReference>
<accession>A0A927G7X0</accession>
<dbReference type="RefSeq" id="WP_191827949.1">
    <property type="nucleotide sequence ID" value="NZ_JACYHB010000003.1"/>
</dbReference>
<dbReference type="Proteomes" id="UP000610846">
    <property type="component" value="Unassembled WGS sequence"/>
</dbReference>
<sequence>MSTTGPADRLDAIQAILARLGRELADDPNVQSVGFGLRRRAGTLSDERVIVFFVRRKYGSDRQLEVAGTRRVPAEIDGFATDVQEFDVRPASAGVRDDMQFDPLVGGPASSNAANHIAWFNGSGTLGLLVRDATDGTPMALSNWHVWGDGGEAGDDIIQPGHPTTGDHLEAVGKVAACGPLVTSLIEWEVPSPLTAGLYGGAAAAAVAAAASDVRDPGRRGQDATVPGPDEVTTAERVSMDIGYPQLPLPGVPFRTDVTWHYERTTSAQTMTHDVTESTVNTQFLLGKLVTTERTRYQPGETVRLLAAIWDYQPRSCADYHVVAHLIPARRPTTALRTVLRPTACPRTVPIGPPDRPRGGLVCVSFEQEALGERPAVGKLEWLQYASSAGDPLHVVDWLAPTRALTLGSGTLTLGHVPARRVEVTVAQLTGTPVVAVATNASGQVVDRETAPDEQGVAHRLVLEGDGIVRVVLRGGGGEGLLVRYCIEPVEEGGFTTAVPARTLAAVQHEHPDVAVDGSRVTVRRCCFAGEVDLPPDEPAGGWDVYLTVQNVNDVPDGVPPEIAATTIGGHLLSAHTAAEVVACTAIMLSDHVFDVI</sequence>
<proteinExistence type="predicted"/>
<reference evidence="1" key="1">
    <citation type="journal article" date="2018" name="Curr. Microbiol.">
        <title>Cellulosimicrobium arenosum sp. nov., Isolated from Marine Sediment Sand.</title>
        <authorList>
            <person name="Oh M."/>
            <person name="Kim J.H."/>
            <person name="Yoon J.H."/>
            <person name="Schumann P."/>
            <person name="Kim W."/>
        </authorList>
    </citation>
    <scope>NUCLEOTIDE SEQUENCE</scope>
    <source>
        <strain evidence="1">KCTC 49039</strain>
    </source>
</reference>
<protein>
    <submittedName>
        <fullName evidence="1">Uncharacterized protein</fullName>
    </submittedName>
</protein>
<evidence type="ECO:0000313" key="1">
    <source>
        <dbReference type="EMBL" id="MBD8078350.1"/>
    </source>
</evidence>
<gene>
    <name evidence="1" type="ORF">IF651_04670</name>
</gene>
<evidence type="ECO:0000313" key="2">
    <source>
        <dbReference type="Proteomes" id="UP000610846"/>
    </source>
</evidence>
<name>A0A927G7X0_9MICO</name>